<evidence type="ECO:0000313" key="2">
    <source>
        <dbReference type="Proteomes" id="UP000491237"/>
    </source>
</evidence>
<organism evidence="1 2">
    <name type="scientific">Lentilactobacillus parabuchneri</name>
    <dbReference type="NCBI Taxonomy" id="152331"/>
    <lineage>
        <taxon>Bacteria</taxon>
        <taxon>Bacillati</taxon>
        <taxon>Bacillota</taxon>
        <taxon>Bacilli</taxon>
        <taxon>Lactobacillales</taxon>
        <taxon>Lactobacillaceae</taxon>
        <taxon>Lentilactobacillus</taxon>
    </lineage>
</organism>
<dbReference type="AlphaFoldDB" id="A0A844EH87"/>
<dbReference type="EMBL" id="WKKY01000518">
    <property type="protein sequence ID" value="MSE21629.1"/>
    <property type="molecule type" value="Genomic_DNA"/>
</dbReference>
<comment type="caution">
    <text evidence="1">The sequence shown here is derived from an EMBL/GenBank/DDBJ whole genome shotgun (WGS) entry which is preliminary data.</text>
</comment>
<dbReference type="Proteomes" id="UP000491237">
    <property type="component" value="Unassembled WGS sequence"/>
</dbReference>
<gene>
    <name evidence="1" type="ORF">GKC44_10375</name>
</gene>
<name>A0A844EH87_9LACO</name>
<feature type="non-terminal residue" evidence="1">
    <location>
        <position position="37"/>
    </location>
</feature>
<accession>A0A844EH87</accession>
<proteinExistence type="predicted"/>
<protein>
    <submittedName>
        <fullName evidence="1">Mechanosensitive ion channel family protein</fullName>
    </submittedName>
</protein>
<reference evidence="1 2" key="1">
    <citation type="submission" date="2019-11" db="EMBL/GenBank/DDBJ databases">
        <title>Draft Genome Sequence of Plant Growth-Promoting Rhizosphere-Associated Bacteria.</title>
        <authorList>
            <person name="Vasilyev I.Y."/>
            <person name="Radchenko V."/>
            <person name="Ilnitskaya E.V."/>
        </authorList>
    </citation>
    <scope>NUCLEOTIDE SEQUENCE [LARGE SCALE GENOMIC DNA]</scope>
    <source>
        <strain evidence="1 2">VRA_07sq_f</strain>
    </source>
</reference>
<sequence length="37" mass="4431">MKQNLTVLAVNWQKYLNMVDWDRLAMTILEKVLLLIL</sequence>
<evidence type="ECO:0000313" key="1">
    <source>
        <dbReference type="EMBL" id="MSE21629.1"/>
    </source>
</evidence>